<dbReference type="Pfam" id="PF08241">
    <property type="entry name" value="Methyltransf_11"/>
    <property type="match status" value="1"/>
</dbReference>
<dbReference type="CDD" id="cd02440">
    <property type="entry name" value="AdoMet_MTases"/>
    <property type="match status" value="1"/>
</dbReference>
<dbReference type="RefSeq" id="WP_259316003.1">
    <property type="nucleotide sequence ID" value="NZ_CP087164.1"/>
</dbReference>
<keyword evidence="3" id="KW-1185">Reference proteome</keyword>
<dbReference type="EMBL" id="CP087164">
    <property type="protein sequence ID" value="UGS36330.1"/>
    <property type="molecule type" value="Genomic_DNA"/>
</dbReference>
<dbReference type="PANTHER" id="PTHR43464">
    <property type="entry name" value="METHYLTRANSFERASE"/>
    <property type="match status" value="1"/>
</dbReference>
<dbReference type="AlphaFoldDB" id="A0A9E7C0E5"/>
<dbReference type="InterPro" id="IPR013216">
    <property type="entry name" value="Methyltransf_11"/>
</dbReference>
<gene>
    <name evidence="2" type="ORF">DSM104329_02734</name>
</gene>
<dbReference type="KEGG" id="sbae:DSM104329_02734"/>
<name>A0A9E7C0E5_9ACTN</name>
<evidence type="ECO:0000259" key="1">
    <source>
        <dbReference type="Pfam" id="PF08241"/>
    </source>
</evidence>
<dbReference type="SUPFAM" id="SSF53335">
    <property type="entry name" value="S-adenosyl-L-methionine-dependent methyltransferases"/>
    <property type="match status" value="1"/>
</dbReference>
<sequence>MPAANVYATARGPLARMAEPLAQRARARRHARFLALTGVTPATRIVDVGCGALGLRGLAPDLDVTGVDVVDRPAYPGPFVRADATERLPFEDGAFDLAYSSSVVEHLPPARRAAYAAELRRVARGVWVQTPAYSFPVEPHALLPFAHWLPAGARRAYWRLGAAGGWEEIALLRRGEVARLFPDAQLVAERVAGLAKSWIALRAP</sequence>
<dbReference type="GO" id="GO:0008757">
    <property type="term" value="F:S-adenosylmethionine-dependent methyltransferase activity"/>
    <property type="evidence" value="ECO:0007669"/>
    <property type="project" value="InterPro"/>
</dbReference>
<dbReference type="InterPro" id="IPR029063">
    <property type="entry name" value="SAM-dependent_MTases_sf"/>
</dbReference>
<reference evidence="2" key="1">
    <citation type="journal article" date="2022" name="Int. J. Syst. Evol. Microbiol.">
        <title>Pseudomonas aegrilactucae sp. nov. and Pseudomonas morbosilactucae sp. nov., pathogens causing bacterial rot of lettuce in Japan.</title>
        <authorList>
            <person name="Sawada H."/>
            <person name="Fujikawa T."/>
            <person name="Satou M."/>
        </authorList>
    </citation>
    <scope>NUCLEOTIDE SEQUENCE</scope>
    <source>
        <strain evidence="2">0166_1</strain>
    </source>
</reference>
<dbReference type="Proteomes" id="UP001162834">
    <property type="component" value="Chromosome"/>
</dbReference>
<dbReference type="PANTHER" id="PTHR43464:SF78">
    <property type="entry name" value="SLR1117 PROTEIN"/>
    <property type="match status" value="1"/>
</dbReference>
<proteinExistence type="predicted"/>
<evidence type="ECO:0000313" key="2">
    <source>
        <dbReference type="EMBL" id="UGS36330.1"/>
    </source>
</evidence>
<feature type="domain" description="Methyltransferase type 11" evidence="1">
    <location>
        <begin position="46"/>
        <end position="124"/>
    </location>
</feature>
<organism evidence="2 3">
    <name type="scientific">Capillimicrobium parvum</name>
    <dbReference type="NCBI Taxonomy" id="2884022"/>
    <lineage>
        <taxon>Bacteria</taxon>
        <taxon>Bacillati</taxon>
        <taxon>Actinomycetota</taxon>
        <taxon>Thermoleophilia</taxon>
        <taxon>Solirubrobacterales</taxon>
        <taxon>Capillimicrobiaceae</taxon>
        <taxon>Capillimicrobium</taxon>
    </lineage>
</organism>
<evidence type="ECO:0000313" key="3">
    <source>
        <dbReference type="Proteomes" id="UP001162834"/>
    </source>
</evidence>
<protein>
    <recommendedName>
        <fullName evidence="1">Methyltransferase type 11 domain-containing protein</fullName>
    </recommendedName>
</protein>
<dbReference type="Gene3D" id="3.40.50.150">
    <property type="entry name" value="Vaccinia Virus protein VP39"/>
    <property type="match status" value="1"/>
</dbReference>
<accession>A0A9E7C0E5</accession>